<dbReference type="EMBL" id="LJGP01000016">
    <property type="protein sequence ID" value="KWU04009.1"/>
    <property type="molecule type" value="Genomic_DNA"/>
</dbReference>
<dbReference type="Proteomes" id="UP001434419">
    <property type="component" value="Unassembled WGS sequence"/>
</dbReference>
<keyword evidence="4" id="KW-0597">Phosphoprotein</keyword>
<dbReference type="GO" id="GO:0000155">
    <property type="term" value="F:phosphorelay sensor kinase activity"/>
    <property type="evidence" value="ECO:0007669"/>
    <property type="project" value="InterPro"/>
</dbReference>
<comment type="subcellular location">
    <subcellularLocation>
        <location evidence="2">Membrane</location>
    </subcellularLocation>
</comment>
<gene>
    <name evidence="11" type="ORF">ABVC42_02160</name>
    <name evidence="10" type="ORF">AEL95_04860</name>
    <name evidence="13" type="ORF">CEE75_07600</name>
    <name evidence="12" type="ORF">ERD32_07000</name>
</gene>
<dbReference type="InterPro" id="IPR050351">
    <property type="entry name" value="BphY/WalK/GraS-like"/>
</dbReference>
<dbReference type="InterPro" id="IPR003661">
    <property type="entry name" value="HisK_dim/P_dom"/>
</dbReference>
<evidence type="ECO:0000256" key="1">
    <source>
        <dbReference type="ARBA" id="ARBA00000085"/>
    </source>
</evidence>
<evidence type="ECO:0000256" key="2">
    <source>
        <dbReference type="ARBA" id="ARBA00004370"/>
    </source>
</evidence>
<proteinExistence type="predicted"/>
<dbReference type="Pfam" id="PF00512">
    <property type="entry name" value="HisKA"/>
    <property type="match status" value="1"/>
</dbReference>
<dbReference type="EMBL" id="NKLP01000132">
    <property type="protein sequence ID" value="TDN30715.1"/>
    <property type="molecule type" value="Genomic_DNA"/>
</dbReference>
<organism evidence="10 14">
    <name type="scientific">Lactobacillus crispatus</name>
    <dbReference type="NCBI Taxonomy" id="47770"/>
    <lineage>
        <taxon>Bacteria</taxon>
        <taxon>Bacillati</taxon>
        <taxon>Bacillota</taxon>
        <taxon>Bacilli</taxon>
        <taxon>Lactobacillales</taxon>
        <taxon>Lactobacillaceae</taxon>
        <taxon>Lactobacillus</taxon>
    </lineage>
</organism>
<dbReference type="PANTHER" id="PTHR45453">
    <property type="entry name" value="PHOSPHATE REGULON SENSOR PROTEIN PHOR"/>
    <property type="match status" value="1"/>
</dbReference>
<dbReference type="Proteomes" id="UP000067598">
    <property type="component" value="Unassembled WGS sequence"/>
</dbReference>
<dbReference type="InterPro" id="IPR005467">
    <property type="entry name" value="His_kinase_dom"/>
</dbReference>
<evidence type="ECO:0000259" key="9">
    <source>
        <dbReference type="PROSITE" id="PS50109"/>
    </source>
</evidence>
<dbReference type="Gene3D" id="1.10.287.130">
    <property type="match status" value="1"/>
</dbReference>
<dbReference type="EMBL" id="JBETVU010000012">
    <property type="protein sequence ID" value="MES5148743.1"/>
    <property type="molecule type" value="Genomic_DNA"/>
</dbReference>
<keyword evidence="8" id="KW-0472">Membrane</keyword>
<dbReference type="GO" id="GO:0004721">
    <property type="term" value="F:phosphoprotein phosphatase activity"/>
    <property type="evidence" value="ECO:0007669"/>
    <property type="project" value="TreeGrafter"/>
</dbReference>
<keyword evidence="6 10" id="KW-0418">Kinase</keyword>
<evidence type="ECO:0000313" key="10">
    <source>
        <dbReference type="EMBL" id="KWU04009.1"/>
    </source>
</evidence>
<dbReference type="AlphaFoldDB" id="A0A109DQZ4"/>
<dbReference type="Gene3D" id="3.30.565.10">
    <property type="entry name" value="Histidine kinase-like ATPase, C-terminal domain"/>
    <property type="match status" value="1"/>
</dbReference>
<reference evidence="12 15" key="3">
    <citation type="submission" date="2019-01" db="EMBL/GenBank/DDBJ databases">
        <title>The genome sequence of Lactobacillus crispatus L49.</title>
        <authorList>
            <person name="Zhong J."/>
            <person name="Zhang J."/>
        </authorList>
    </citation>
    <scope>NUCLEOTIDE SEQUENCE [LARGE SCALE GENOMIC DNA]</scope>
    <source>
        <strain evidence="12 15">L49</strain>
    </source>
</reference>
<dbReference type="Proteomes" id="UP000295195">
    <property type="component" value="Unassembled WGS sequence"/>
</dbReference>
<evidence type="ECO:0000313" key="13">
    <source>
        <dbReference type="EMBL" id="TDN30715.1"/>
    </source>
</evidence>
<evidence type="ECO:0000256" key="7">
    <source>
        <dbReference type="ARBA" id="ARBA00023012"/>
    </source>
</evidence>
<evidence type="ECO:0000313" key="15">
    <source>
        <dbReference type="Proteomes" id="UP000289808"/>
    </source>
</evidence>
<protein>
    <recommendedName>
        <fullName evidence="3">histidine kinase</fullName>
        <ecNumber evidence="3">2.7.13.3</ecNumber>
    </recommendedName>
</protein>
<dbReference type="PATRIC" id="fig|47770.28.peg.361"/>
<dbReference type="GO" id="GO:0016036">
    <property type="term" value="P:cellular response to phosphate starvation"/>
    <property type="evidence" value="ECO:0007669"/>
    <property type="project" value="TreeGrafter"/>
</dbReference>
<keyword evidence="5" id="KW-0808">Transferase</keyword>
<dbReference type="Pfam" id="PF02518">
    <property type="entry name" value="HATPase_c"/>
    <property type="match status" value="1"/>
</dbReference>
<sequence length="425" mass="47675">MIQKFRWKFIGTSVAALFVVLLLTLGGLVWVTHVQSQNEVDRVLTALVKNEGRLSPKNAKPAFGDQHDPINRNFLGGQYNPEAVYQYRYFAVTIDESHQVHVINDNNVYKINNSKIQTITRSALENGDKSGVVALGQNQYAFRVVKNSTGEMMIVFLNETLIFNRFWLLFRVALVLGLGALIVFALVLILVSGKAIKPTIDAYHKQQEFITNAGHELKTPLAVISANTEMEEMLGNNSEWNESNKEQVAKLTKLINRLISLARAGETGELTLSKVSFSEIVEETTKDFKSVMKKNDLVYQVSVREGLNVLAEKHTLAEVVNILLDNAQKYCDPHGKIQVKLTKGGTLSKYAVLRVENTYREGKGKDYSHFFDRFYRDDESHNSKKGGFGIGLAMAQELVEAFHGKILAHHKGEDIVFTVSLKIAK</sequence>
<evidence type="ECO:0000313" key="17">
    <source>
        <dbReference type="Proteomes" id="UP001434419"/>
    </source>
</evidence>
<dbReference type="InterPro" id="IPR036097">
    <property type="entry name" value="HisK_dim/P_sf"/>
</dbReference>
<comment type="catalytic activity">
    <reaction evidence="1">
        <text>ATP + protein L-histidine = ADP + protein N-phospho-L-histidine.</text>
        <dbReference type="EC" id="2.7.13.3"/>
    </reaction>
</comment>
<keyword evidence="7" id="KW-0902">Two-component regulatory system</keyword>
<keyword evidence="8" id="KW-1133">Transmembrane helix</keyword>
<dbReference type="PANTHER" id="PTHR45453:SF1">
    <property type="entry name" value="PHOSPHATE REGULON SENSOR PROTEIN PHOR"/>
    <property type="match status" value="1"/>
</dbReference>
<evidence type="ECO:0000256" key="3">
    <source>
        <dbReference type="ARBA" id="ARBA00012438"/>
    </source>
</evidence>
<dbReference type="SMART" id="SM00387">
    <property type="entry name" value="HATPase_c"/>
    <property type="match status" value="1"/>
</dbReference>
<reference evidence="11" key="4">
    <citation type="submission" date="2024-06" db="EMBL/GenBank/DDBJ databases">
        <title>Vaginal Lactobacillus fatty acid response mechanisms reveal a metabolite-targeted strategy for bacterial vaginosis treatment.</title>
        <authorList>
            <person name="Zhu M."/>
            <person name="Blainey P.C."/>
            <person name="Bloom S.M."/>
            <person name="Kwon D.S."/>
        </authorList>
    </citation>
    <scope>NUCLEOTIDE SEQUENCE</scope>
    <source>
        <strain evidence="11">194_F1_1</strain>
    </source>
</reference>
<comment type="caution">
    <text evidence="10">The sequence shown here is derived from an EMBL/GenBank/DDBJ whole genome shotgun (WGS) entry which is preliminary data.</text>
</comment>
<dbReference type="Proteomes" id="UP000289808">
    <property type="component" value="Unassembled WGS sequence"/>
</dbReference>
<evidence type="ECO:0000313" key="16">
    <source>
        <dbReference type="Proteomes" id="UP000295195"/>
    </source>
</evidence>
<evidence type="ECO:0000313" key="11">
    <source>
        <dbReference type="EMBL" id="MES5148743.1"/>
    </source>
</evidence>
<dbReference type="EC" id="2.7.13.3" evidence="3"/>
<dbReference type="SUPFAM" id="SSF55874">
    <property type="entry name" value="ATPase domain of HSP90 chaperone/DNA topoisomerase II/histidine kinase"/>
    <property type="match status" value="1"/>
</dbReference>
<dbReference type="CDD" id="cd00082">
    <property type="entry name" value="HisKA"/>
    <property type="match status" value="1"/>
</dbReference>
<dbReference type="InterPro" id="IPR003594">
    <property type="entry name" value="HATPase_dom"/>
</dbReference>
<reference evidence="13 16" key="2">
    <citation type="submission" date="2017-06" db="EMBL/GenBank/DDBJ databases">
        <authorList>
            <person name="Swanenburg J."/>
            <person name="Kort R."/>
        </authorList>
    </citation>
    <scope>NUCLEOTIDE SEQUENCE [LARGE SCALE GENOMIC DNA]</scope>
    <source>
        <strain evidence="13 16">RL05</strain>
    </source>
</reference>
<dbReference type="RefSeq" id="WP_005721951.1">
    <property type="nucleotide sequence ID" value="NZ_AP025162.1"/>
</dbReference>
<dbReference type="GO" id="GO:0005886">
    <property type="term" value="C:plasma membrane"/>
    <property type="evidence" value="ECO:0007669"/>
    <property type="project" value="TreeGrafter"/>
</dbReference>
<evidence type="ECO:0000313" key="12">
    <source>
        <dbReference type="EMBL" id="RXF57457.1"/>
    </source>
</evidence>
<evidence type="ECO:0000256" key="8">
    <source>
        <dbReference type="SAM" id="Phobius"/>
    </source>
</evidence>
<evidence type="ECO:0000256" key="4">
    <source>
        <dbReference type="ARBA" id="ARBA00022553"/>
    </source>
</evidence>
<evidence type="ECO:0000313" key="14">
    <source>
        <dbReference type="Proteomes" id="UP000067598"/>
    </source>
</evidence>
<dbReference type="SMART" id="SM00388">
    <property type="entry name" value="HisKA"/>
    <property type="match status" value="1"/>
</dbReference>
<keyword evidence="17" id="KW-1185">Reference proteome</keyword>
<dbReference type="PROSITE" id="PS50109">
    <property type="entry name" value="HIS_KIN"/>
    <property type="match status" value="1"/>
</dbReference>
<dbReference type="InterPro" id="IPR036890">
    <property type="entry name" value="HATPase_C_sf"/>
</dbReference>
<name>A0A109DQZ4_9LACO</name>
<keyword evidence="8" id="KW-0812">Transmembrane</keyword>
<evidence type="ECO:0000256" key="5">
    <source>
        <dbReference type="ARBA" id="ARBA00022679"/>
    </source>
</evidence>
<dbReference type="EMBL" id="SCLX01000037">
    <property type="protein sequence ID" value="RXF57457.1"/>
    <property type="molecule type" value="Genomic_DNA"/>
</dbReference>
<dbReference type="SUPFAM" id="SSF47384">
    <property type="entry name" value="Homodimeric domain of signal transducing histidine kinase"/>
    <property type="match status" value="1"/>
</dbReference>
<evidence type="ECO:0000256" key="6">
    <source>
        <dbReference type="ARBA" id="ARBA00022777"/>
    </source>
</evidence>
<accession>A0A109DQZ4</accession>
<reference evidence="10 14" key="1">
    <citation type="journal article" date="2016" name="Microbiology (Mosc.)">
        <title>Comparison of Lactobacillus crispatus isolates from Lactobacillus-dominated vaginal microbiomes with isolates from microbiomes containing bacterial vaginosis-associated bacteria.</title>
        <authorList>
            <person name="Abdelmaksoud A.A."/>
            <person name="Koparde V.N."/>
            <person name="Sheth N.U."/>
            <person name="Serrano M.G."/>
            <person name="Glascock A.L."/>
            <person name="Fettweis J.M."/>
            <person name="Strauss Iii J.F."/>
            <person name="Buck G.A."/>
            <person name="Jefferson K.K."/>
        </authorList>
    </citation>
    <scope>NUCLEOTIDE SEQUENCE [LARGE SCALE GENOMIC DNA]</scope>
    <source>
        <strain evidence="10 14">VMC3</strain>
    </source>
</reference>
<feature type="domain" description="Histidine kinase" evidence="9">
    <location>
        <begin position="212"/>
        <end position="425"/>
    </location>
</feature>
<feature type="transmembrane region" description="Helical" evidence="8">
    <location>
        <begin position="166"/>
        <end position="191"/>
    </location>
</feature>
<dbReference type="STRING" id="47770.GCA_001567095_01354"/>